<evidence type="ECO:0000256" key="3">
    <source>
        <dbReference type="ARBA" id="ARBA00022723"/>
    </source>
</evidence>
<evidence type="ECO:0000256" key="4">
    <source>
        <dbReference type="ARBA" id="ARBA00022737"/>
    </source>
</evidence>
<feature type="domain" description="C2H2-type" evidence="12">
    <location>
        <begin position="100"/>
        <end position="127"/>
    </location>
</feature>
<reference evidence="13 14" key="1">
    <citation type="submission" date="2024-05" db="EMBL/GenBank/DDBJ databases">
        <authorList>
            <person name="Wallberg A."/>
        </authorList>
    </citation>
    <scope>NUCLEOTIDE SEQUENCE [LARGE SCALE GENOMIC DNA]</scope>
</reference>
<keyword evidence="4" id="KW-0677">Repeat</keyword>
<sequence length="221" mass="25574">MSESFLTEEYAANVAQGCRFYNIADGNKNDEVKGSVSAYGILKVNIKEEIEVNVGSNNIQDVELGFKEKVELYEEPQTFEGESYVVKHELTKNGERSYHYQCNLCDKTFLNRHHLVKHLRMHTEDKPFQCSQCDKAFSYNSKLIEHQRIHSGEKPYQCSQCDKAFSRNSNLMYHLRIHTGDKPYQCSQCNKAFSQNSNLIKHLGMHTGDKPYQCSQCYKAF</sequence>
<dbReference type="Proteomes" id="UP001497623">
    <property type="component" value="Unassembled WGS sequence"/>
</dbReference>
<evidence type="ECO:0000313" key="14">
    <source>
        <dbReference type="Proteomes" id="UP001497623"/>
    </source>
</evidence>
<evidence type="ECO:0000256" key="2">
    <source>
        <dbReference type="ARBA" id="ARBA00006991"/>
    </source>
</evidence>
<evidence type="ECO:0000256" key="6">
    <source>
        <dbReference type="ARBA" id="ARBA00022833"/>
    </source>
</evidence>
<dbReference type="PROSITE" id="PS50157">
    <property type="entry name" value="ZINC_FINGER_C2H2_2"/>
    <property type="match status" value="4"/>
</dbReference>
<dbReference type="SUPFAM" id="SSF57667">
    <property type="entry name" value="beta-beta-alpha zinc fingers"/>
    <property type="match status" value="3"/>
</dbReference>
<comment type="similarity">
    <text evidence="2">Belongs to the krueppel C2H2-type zinc-finger protein family.</text>
</comment>
<gene>
    <name evidence="13" type="ORF">MNOR_LOCUS41121</name>
</gene>
<dbReference type="PANTHER" id="PTHR24393">
    <property type="entry name" value="ZINC FINGER PROTEIN"/>
    <property type="match status" value="1"/>
</dbReference>
<protein>
    <recommendedName>
        <fullName evidence="12">C2H2-type domain-containing protein</fullName>
    </recommendedName>
</protein>
<keyword evidence="3" id="KW-0479">Metal-binding</keyword>
<keyword evidence="7" id="KW-0805">Transcription regulation</keyword>
<accession>A0AAV2SSV8</accession>
<dbReference type="Gene3D" id="3.30.160.60">
    <property type="entry name" value="Classic Zinc Finger"/>
    <property type="match status" value="5"/>
</dbReference>
<dbReference type="AlphaFoldDB" id="A0AAV2SSV8"/>
<dbReference type="GO" id="GO:0008270">
    <property type="term" value="F:zinc ion binding"/>
    <property type="evidence" value="ECO:0007669"/>
    <property type="project" value="UniProtKB-KW"/>
</dbReference>
<dbReference type="EMBL" id="CAXKWB010141486">
    <property type="protein sequence ID" value="CAL4245862.1"/>
    <property type="molecule type" value="Genomic_DNA"/>
</dbReference>
<evidence type="ECO:0000313" key="13">
    <source>
        <dbReference type="EMBL" id="CAL4245862.1"/>
    </source>
</evidence>
<evidence type="ECO:0000256" key="9">
    <source>
        <dbReference type="ARBA" id="ARBA00023163"/>
    </source>
</evidence>
<dbReference type="FunFam" id="3.30.160.60:FF:000136">
    <property type="entry name" value="GLI family zinc finger 4"/>
    <property type="match status" value="1"/>
</dbReference>
<evidence type="ECO:0000256" key="10">
    <source>
        <dbReference type="ARBA" id="ARBA00023242"/>
    </source>
</evidence>
<dbReference type="GO" id="GO:0005634">
    <property type="term" value="C:nucleus"/>
    <property type="evidence" value="ECO:0007669"/>
    <property type="project" value="UniProtKB-SubCell"/>
</dbReference>
<evidence type="ECO:0000259" key="12">
    <source>
        <dbReference type="PROSITE" id="PS50157"/>
    </source>
</evidence>
<dbReference type="PANTHER" id="PTHR24393:SF100">
    <property type="entry name" value="ZINC FINGER PROTEIN-RELATED"/>
    <property type="match status" value="1"/>
</dbReference>
<feature type="domain" description="C2H2-type" evidence="12">
    <location>
        <begin position="156"/>
        <end position="183"/>
    </location>
</feature>
<evidence type="ECO:0000256" key="8">
    <source>
        <dbReference type="ARBA" id="ARBA00023125"/>
    </source>
</evidence>
<comment type="subcellular location">
    <subcellularLocation>
        <location evidence="1">Nucleus</location>
    </subcellularLocation>
</comment>
<comment type="caution">
    <text evidence="13">The sequence shown here is derived from an EMBL/GenBank/DDBJ whole genome shotgun (WGS) entry which is preliminary data.</text>
</comment>
<dbReference type="PROSITE" id="PS00028">
    <property type="entry name" value="ZINC_FINGER_C2H2_1"/>
    <property type="match status" value="4"/>
</dbReference>
<evidence type="ECO:0000256" key="11">
    <source>
        <dbReference type="PROSITE-ProRule" id="PRU00042"/>
    </source>
</evidence>
<proteinExistence type="inferred from homology"/>
<keyword evidence="6" id="KW-0862">Zinc</keyword>
<keyword evidence="8" id="KW-0238">DNA-binding</keyword>
<dbReference type="FunFam" id="3.30.160.60:FF:002254">
    <property type="entry name" value="Zinc finger protein 540"/>
    <property type="match status" value="1"/>
</dbReference>
<evidence type="ECO:0000256" key="7">
    <source>
        <dbReference type="ARBA" id="ARBA00023015"/>
    </source>
</evidence>
<evidence type="ECO:0000256" key="1">
    <source>
        <dbReference type="ARBA" id="ARBA00004123"/>
    </source>
</evidence>
<feature type="domain" description="C2H2-type" evidence="12">
    <location>
        <begin position="184"/>
        <end position="211"/>
    </location>
</feature>
<keyword evidence="9" id="KW-0804">Transcription</keyword>
<evidence type="ECO:0000256" key="5">
    <source>
        <dbReference type="ARBA" id="ARBA00022771"/>
    </source>
</evidence>
<dbReference type="SMART" id="SM00355">
    <property type="entry name" value="ZnF_C2H2"/>
    <property type="match status" value="4"/>
</dbReference>
<feature type="domain" description="C2H2-type" evidence="12">
    <location>
        <begin position="128"/>
        <end position="155"/>
    </location>
</feature>
<dbReference type="InterPro" id="IPR013087">
    <property type="entry name" value="Znf_C2H2_type"/>
</dbReference>
<name>A0AAV2SSV8_MEGNR</name>
<dbReference type="FunFam" id="3.30.160.60:FF:000002">
    <property type="entry name" value="Zinc finger protein 1 homolog"/>
    <property type="match status" value="1"/>
</dbReference>
<keyword evidence="10" id="KW-0539">Nucleus</keyword>
<keyword evidence="5 11" id="KW-0863">Zinc-finger</keyword>
<organism evidence="13 14">
    <name type="scientific">Meganyctiphanes norvegica</name>
    <name type="common">Northern krill</name>
    <name type="synonym">Thysanopoda norvegica</name>
    <dbReference type="NCBI Taxonomy" id="48144"/>
    <lineage>
        <taxon>Eukaryota</taxon>
        <taxon>Metazoa</taxon>
        <taxon>Ecdysozoa</taxon>
        <taxon>Arthropoda</taxon>
        <taxon>Crustacea</taxon>
        <taxon>Multicrustacea</taxon>
        <taxon>Malacostraca</taxon>
        <taxon>Eumalacostraca</taxon>
        <taxon>Eucarida</taxon>
        <taxon>Euphausiacea</taxon>
        <taxon>Euphausiidae</taxon>
        <taxon>Meganyctiphanes</taxon>
    </lineage>
</organism>
<dbReference type="GO" id="GO:0001228">
    <property type="term" value="F:DNA-binding transcription activator activity, RNA polymerase II-specific"/>
    <property type="evidence" value="ECO:0007669"/>
    <property type="project" value="TreeGrafter"/>
</dbReference>
<keyword evidence="14" id="KW-1185">Reference proteome</keyword>
<dbReference type="GO" id="GO:0000978">
    <property type="term" value="F:RNA polymerase II cis-regulatory region sequence-specific DNA binding"/>
    <property type="evidence" value="ECO:0007669"/>
    <property type="project" value="TreeGrafter"/>
</dbReference>
<dbReference type="Pfam" id="PF00096">
    <property type="entry name" value="zf-C2H2"/>
    <property type="match status" value="4"/>
</dbReference>
<dbReference type="InterPro" id="IPR036236">
    <property type="entry name" value="Znf_C2H2_sf"/>
</dbReference>